<dbReference type="AlphaFoldDB" id="E8UAK8"/>
<evidence type="ECO:0000313" key="10">
    <source>
        <dbReference type="EMBL" id="ADV68097.1"/>
    </source>
</evidence>
<dbReference type="PANTHER" id="PTHR43840:SF15">
    <property type="entry name" value="MITOCHONDRIAL METAL TRANSPORTER 1-RELATED"/>
    <property type="match status" value="1"/>
</dbReference>
<dbReference type="InterPro" id="IPR058533">
    <property type="entry name" value="Cation_efflux_TM"/>
</dbReference>
<keyword evidence="4 7" id="KW-0812">Transmembrane</keyword>
<dbReference type="Pfam" id="PF01545">
    <property type="entry name" value="Cation_efflux"/>
    <property type="match status" value="1"/>
</dbReference>
<dbReference type="HOGENOM" id="CLU_013430_3_0_0"/>
<dbReference type="InterPro" id="IPR027469">
    <property type="entry name" value="Cation_efflux_TMD_sf"/>
</dbReference>
<dbReference type="InterPro" id="IPR027470">
    <property type="entry name" value="Cation_efflux_CTD"/>
</dbReference>
<evidence type="ECO:0000256" key="6">
    <source>
        <dbReference type="ARBA" id="ARBA00023136"/>
    </source>
</evidence>
<evidence type="ECO:0000256" key="7">
    <source>
        <dbReference type="SAM" id="Phobius"/>
    </source>
</evidence>
<dbReference type="GO" id="GO:0015093">
    <property type="term" value="F:ferrous iron transmembrane transporter activity"/>
    <property type="evidence" value="ECO:0007669"/>
    <property type="project" value="TreeGrafter"/>
</dbReference>
<evidence type="ECO:0000256" key="3">
    <source>
        <dbReference type="ARBA" id="ARBA00022448"/>
    </source>
</evidence>
<dbReference type="InterPro" id="IPR050291">
    <property type="entry name" value="CDF_Transporter"/>
</dbReference>
<dbReference type="PANTHER" id="PTHR43840">
    <property type="entry name" value="MITOCHONDRIAL METAL TRANSPORTER 1-RELATED"/>
    <property type="match status" value="1"/>
</dbReference>
<feature type="domain" description="Cation efflux protein transmembrane" evidence="8">
    <location>
        <begin position="17"/>
        <end position="209"/>
    </location>
</feature>
<evidence type="ECO:0000256" key="5">
    <source>
        <dbReference type="ARBA" id="ARBA00022989"/>
    </source>
</evidence>
<dbReference type="GO" id="GO:0005886">
    <property type="term" value="C:plasma membrane"/>
    <property type="evidence" value="ECO:0007669"/>
    <property type="project" value="TreeGrafter"/>
</dbReference>
<evidence type="ECO:0000256" key="1">
    <source>
        <dbReference type="ARBA" id="ARBA00004141"/>
    </source>
</evidence>
<dbReference type="KEGG" id="dmr:Deima_2462"/>
<evidence type="ECO:0000256" key="2">
    <source>
        <dbReference type="ARBA" id="ARBA00008114"/>
    </source>
</evidence>
<dbReference type="SUPFAM" id="SSF161111">
    <property type="entry name" value="Cation efflux protein transmembrane domain-like"/>
    <property type="match status" value="1"/>
</dbReference>
<feature type="transmembrane region" description="Helical" evidence="7">
    <location>
        <begin position="184"/>
        <end position="201"/>
    </location>
</feature>
<keyword evidence="11" id="KW-1185">Reference proteome</keyword>
<dbReference type="eggNOG" id="COG0053">
    <property type="taxonomic scope" value="Bacteria"/>
</dbReference>
<keyword evidence="5 7" id="KW-1133">Transmembrane helix</keyword>
<dbReference type="Proteomes" id="UP000008635">
    <property type="component" value="Chromosome"/>
</dbReference>
<proteinExistence type="inferred from homology"/>
<feature type="transmembrane region" description="Helical" evidence="7">
    <location>
        <begin position="86"/>
        <end position="109"/>
    </location>
</feature>
<dbReference type="InterPro" id="IPR036837">
    <property type="entry name" value="Cation_efflux_CTD_sf"/>
</dbReference>
<feature type="domain" description="Cation efflux protein cytoplasmic" evidence="9">
    <location>
        <begin position="215"/>
        <end position="291"/>
    </location>
</feature>
<feature type="transmembrane region" description="Helical" evidence="7">
    <location>
        <begin position="159"/>
        <end position="178"/>
    </location>
</feature>
<dbReference type="GO" id="GO:0015341">
    <property type="term" value="F:zinc efflux antiporter activity"/>
    <property type="evidence" value="ECO:0007669"/>
    <property type="project" value="TreeGrafter"/>
</dbReference>
<dbReference type="Gene3D" id="1.20.1510.10">
    <property type="entry name" value="Cation efflux protein transmembrane domain"/>
    <property type="match status" value="1"/>
</dbReference>
<dbReference type="GO" id="GO:0015086">
    <property type="term" value="F:cadmium ion transmembrane transporter activity"/>
    <property type="evidence" value="ECO:0007669"/>
    <property type="project" value="TreeGrafter"/>
</dbReference>
<keyword evidence="6 7" id="KW-0472">Membrane</keyword>
<dbReference type="GO" id="GO:0006882">
    <property type="term" value="P:intracellular zinc ion homeostasis"/>
    <property type="evidence" value="ECO:0007669"/>
    <property type="project" value="TreeGrafter"/>
</dbReference>
<evidence type="ECO:0000256" key="4">
    <source>
        <dbReference type="ARBA" id="ARBA00022692"/>
    </source>
</evidence>
<evidence type="ECO:0000259" key="9">
    <source>
        <dbReference type="Pfam" id="PF16916"/>
    </source>
</evidence>
<feature type="transmembrane region" description="Helical" evidence="7">
    <location>
        <begin position="115"/>
        <end position="138"/>
    </location>
</feature>
<evidence type="ECO:0000259" key="8">
    <source>
        <dbReference type="Pfam" id="PF01545"/>
    </source>
</evidence>
<comment type="subcellular location">
    <subcellularLocation>
        <location evidence="1">Membrane</location>
        <topology evidence="1">Multi-pass membrane protein</topology>
    </subcellularLocation>
</comment>
<sequence>MAAQMTSESPAARAARLSLLAGVAVFALKLGGYALTGSVGLLSDALESTVNIAAALLLGLSVRFAARPADASHPYGHAKAEYVSSFAEGLLIGVAGALIVEASVGRLLHPEYLEFSGSAVALTVLASAINAAVGTYLVRVGRAQRSVALEGDGHHVLSDVWSSAAVLAGVLVAMLTGWSWLDPLVGLAVALGILVVAWRVVRRSLGGLLDETLPAGEVERLRAAIERHRGAFLEYHDLRTRRAGRAAFVDFHLVLPGALPLQAAHDLMDDIEASIHEVLPDVSIVIHVEPEAFAQGTKLDLRL</sequence>
<dbReference type="Gene3D" id="3.30.70.1350">
    <property type="entry name" value="Cation efflux protein, cytoplasmic domain"/>
    <property type="match status" value="1"/>
</dbReference>
<dbReference type="STRING" id="709986.Deima_2462"/>
<accession>E8UAK8</accession>
<feature type="transmembrane region" description="Helical" evidence="7">
    <location>
        <begin position="48"/>
        <end position="66"/>
    </location>
</feature>
<name>E8UAK8_DEIML</name>
<evidence type="ECO:0000313" key="11">
    <source>
        <dbReference type="Proteomes" id="UP000008635"/>
    </source>
</evidence>
<organism evidence="10 11">
    <name type="scientific">Deinococcus maricopensis (strain DSM 21211 / LMG 22137 / NRRL B-23946 / LB-34)</name>
    <dbReference type="NCBI Taxonomy" id="709986"/>
    <lineage>
        <taxon>Bacteria</taxon>
        <taxon>Thermotogati</taxon>
        <taxon>Deinococcota</taxon>
        <taxon>Deinococci</taxon>
        <taxon>Deinococcales</taxon>
        <taxon>Deinococcaceae</taxon>
        <taxon>Deinococcus</taxon>
    </lineage>
</organism>
<dbReference type="Pfam" id="PF16916">
    <property type="entry name" value="ZT_dimer"/>
    <property type="match status" value="1"/>
</dbReference>
<comment type="similarity">
    <text evidence="2">Belongs to the cation diffusion facilitator (CDF) transporter (TC 2.A.4) family.</text>
</comment>
<dbReference type="SUPFAM" id="SSF160240">
    <property type="entry name" value="Cation efflux protein cytoplasmic domain-like"/>
    <property type="match status" value="1"/>
</dbReference>
<gene>
    <name evidence="10" type="ordered locus">Deima_2462</name>
</gene>
<dbReference type="InterPro" id="IPR002524">
    <property type="entry name" value="Cation_efflux"/>
</dbReference>
<dbReference type="EMBL" id="CP002454">
    <property type="protein sequence ID" value="ADV68097.1"/>
    <property type="molecule type" value="Genomic_DNA"/>
</dbReference>
<reference evidence="10 11" key="1">
    <citation type="journal article" date="2011" name="Stand. Genomic Sci.">
        <title>Complete genome sequence of Deinococcus maricopensis type strain (LB-34).</title>
        <authorList>
            <person name="Pukall R."/>
            <person name="Zeytun A."/>
            <person name="Lucas S."/>
            <person name="Lapidus A."/>
            <person name="Hammon N."/>
            <person name="Deshpande S."/>
            <person name="Nolan M."/>
            <person name="Cheng J.F."/>
            <person name="Pitluck S."/>
            <person name="Liolios K."/>
            <person name="Pagani I."/>
            <person name="Mikhailova N."/>
            <person name="Ivanova N."/>
            <person name="Mavromatis K."/>
            <person name="Pati A."/>
            <person name="Tapia R."/>
            <person name="Han C."/>
            <person name="Goodwin L."/>
            <person name="Chen A."/>
            <person name="Palaniappan K."/>
            <person name="Land M."/>
            <person name="Hauser L."/>
            <person name="Chang Y.J."/>
            <person name="Jeffries C.D."/>
            <person name="Brambilla E.M."/>
            <person name="Rohde M."/>
            <person name="Goker M."/>
            <person name="Detter J.C."/>
            <person name="Woyke T."/>
            <person name="Bristow J."/>
            <person name="Eisen J.A."/>
            <person name="Markowitz V."/>
            <person name="Hugenholtz P."/>
            <person name="Kyrpides N.C."/>
            <person name="Klenk H.P."/>
        </authorList>
    </citation>
    <scope>NUCLEOTIDE SEQUENCE [LARGE SCALE GENOMIC DNA]</scope>
    <source>
        <strain evidence="11">DSM 21211 / LMG 22137 / NRRL B-23946 / LB-34</strain>
    </source>
</reference>
<protein>
    <submittedName>
        <fullName evidence="10">Cation diffusion facilitator family transporter</fullName>
    </submittedName>
</protein>
<keyword evidence="3" id="KW-0813">Transport</keyword>
<dbReference type="NCBIfam" id="TIGR01297">
    <property type="entry name" value="CDF"/>
    <property type="match status" value="1"/>
</dbReference>
<reference evidence="11" key="2">
    <citation type="submission" date="2011-01" db="EMBL/GenBank/DDBJ databases">
        <title>The complete genome of Deinococcus maricopensis DSM 21211.</title>
        <authorList>
            <consortium name="US DOE Joint Genome Institute (JGI-PGF)"/>
            <person name="Lucas S."/>
            <person name="Copeland A."/>
            <person name="Lapidus A."/>
            <person name="Goodwin L."/>
            <person name="Pitluck S."/>
            <person name="Kyrpides N."/>
            <person name="Mavromatis K."/>
            <person name="Pagani I."/>
            <person name="Ivanova N."/>
            <person name="Ovchinnikova G."/>
            <person name="Zeytun A."/>
            <person name="Detter J.C."/>
            <person name="Han C."/>
            <person name="Land M."/>
            <person name="Hauser L."/>
            <person name="Markowitz V."/>
            <person name="Cheng J.-F."/>
            <person name="Hugenholtz P."/>
            <person name="Woyke T."/>
            <person name="Wu D."/>
            <person name="Pukall R."/>
            <person name="Gehrich-Schroeter G."/>
            <person name="Brambilla E."/>
            <person name="Klenk H.-P."/>
            <person name="Eisen J.A."/>
        </authorList>
    </citation>
    <scope>NUCLEOTIDE SEQUENCE [LARGE SCALE GENOMIC DNA]</scope>
    <source>
        <strain evidence="11">DSM 21211 / LMG 22137 / NRRL B-23946 / LB-34</strain>
    </source>
</reference>